<evidence type="ECO:0000313" key="14">
    <source>
        <dbReference type="EMBL" id="MBA8817166.1"/>
    </source>
</evidence>
<dbReference type="InterPro" id="IPR013739">
    <property type="entry name" value="Beta_galactosidase_C"/>
</dbReference>
<dbReference type="CDD" id="cd03143">
    <property type="entry name" value="A4_beta-galactosidase_middle_domain"/>
    <property type="match status" value="1"/>
</dbReference>
<feature type="domain" description="Glycoside hydrolase family 42 N-terminal" evidence="11">
    <location>
        <begin position="27"/>
        <end position="398"/>
    </location>
</feature>
<dbReference type="EC" id="3.2.1.23" evidence="3 6"/>
<evidence type="ECO:0000256" key="9">
    <source>
        <dbReference type="PIRSR" id="PIRSR001084-3"/>
    </source>
</evidence>
<comment type="caution">
    <text evidence="14">The sequence shown here is derived from an EMBL/GenBank/DDBJ whole genome shotgun (WGS) entry which is preliminary data.</text>
</comment>
<keyword evidence="5 6" id="KW-0326">Glycosidase</keyword>
<dbReference type="InterPro" id="IPR017853">
    <property type="entry name" value="GH"/>
</dbReference>
<evidence type="ECO:0000313" key="15">
    <source>
        <dbReference type="Proteomes" id="UP000526083"/>
    </source>
</evidence>
<dbReference type="SUPFAM" id="SSF51445">
    <property type="entry name" value="(Trans)glycosidases"/>
    <property type="match status" value="1"/>
</dbReference>
<feature type="region of interest" description="Disordered" evidence="10">
    <location>
        <begin position="686"/>
        <end position="705"/>
    </location>
</feature>
<dbReference type="EMBL" id="JACGWY010000005">
    <property type="protein sequence ID" value="MBA8817166.1"/>
    <property type="molecule type" value="Genomic_DNA"/>
</dbReference>
<feature type="binding site" evidence="9">
    <location>
        <position position="173"/>
    </location>
    <ligand>
        <name>Zn(2+)</name>
        <dbReference type="ChEBI" id="CHEBI:29105"/>
    </ligand>
</feature>
<feature type="binding site" evidence="8">
    <location>
        <position position="124"/>
    </location>
    <ligand>
        <name>substrate</name>
    </ligand>
</feature>
<dbReference type="Gene3D" id="3.20.20.80">
    <property type="entry name" value="Glycosidases"/>
    <property type="match status" value="1"/>
</dbReference>
<evidence type="ECO:0000256" key="2">
    <source>
        <dbReference type="ARBA" id="ARBA00005940"/>
    </source>
</evidence>
<dbReference type="GO" id="GO:0006012">
    <property type="term" value="P:galactose metabolic process"/>
    <property type="evidence" value="ECO:0007669"/>
    <property type="project" value="InterPro"/>
</dbReference>
<dbReference type="Pfam" id="PF08532">
    <property type="entry name" value="Glyco_hydro_42M"/>
    <property type="match status" value="1"/>
</dbReference>
<dbReference type="AlphaFoldDB" id="A0A7W3PMK3"/>
<feature type="compositionally biased region" description="Basic and acidic residues" evidence="10">
    <location>
        <begin position="693"/>
        <end position="705"/>
    </location>
</feature>
<protein>
    <recommendedName>
        <fullName evidence="3 6">Beta-galactosidase</fullName>
        <shortName evidence="6">Beta-gal</shortName>
        <ecNumber evidence="3 6">3.2.1.23</ecNumber>
    </recommendedName>
</protein>
<evidence type="ECO:0000256" key="1">
    <source>
        <dbReference type="ARBA" id="ARBA00001412"/>
    </source>
</evidence>
<dbReference type="InterPro" id="IPR013738">
    <property type="entry name" value="Beta_galactosidase_Trimer"/>
</dbReference>
<evidence type="ECO:0000256" key="8">
    <source>
        <dbReference type="PIRSR" id="PIRSR001084-2"/>
    </source>
</evidence>
<dbReference type="PANTHER" id="PTHR36447:SF1">
    <property type="entry name" value="BETA-GALACTOSIDASE GANA"/>
    <property type="match status" value="1"/>
</dbReference>
<dbReference type="PANTHER" id="PTHR36447">
    <property type="entry name" value="BETA-GALACTOSIDASE GANA"/>
    <property type="match status" value="1"/>
</dbReference>
<keyword evidence="9" id="KW-0862">Zinc</keyword>
<feature type="domain" description="Beta-galactosidase trimerisation" evidence="12">
    <location>
        <begin position="410"/>
        <end position="611"/>
    </location>
</feature>
<dbReference type="InterPro" id="IPR013529">
    <property type="entry name" value="Glyco_hydro_42_N"/>
</dbReference>
<dbReference type="GO" id="GO:0004565">
    <property type="term" value="F:beta-galactosidase activity"/>
    <property type="evidence" value="ECO:0007669"/>
    <property type="project" value="UniProtKB-EC"/>
</dbReference>
<feature type="binding site" evidence="9">
    <location>
        <position position="171"/>
    </location>
    <ligand>
        <name>Zn(2+)</name>
        <dbReference type="ChEBI" id="CHEBI:29105"/>
    </ligand>
</feature>
<keyword evidence="15" id="KW-1185">Reference proteome</keyword>
<name>A0A7W3PMK3_9MICO</name>
<proteinExistence type="inferred from homology"/>
<reference evidence="14 15" key="1">
    <citation type="submission" date="2020-07" db="EMBL/GenBank/DDBJ databases">
        <title>Sequencing the genomes of 1000 actinobacteria strains.</title>
        <authorList>
            <person name="Klenk H.-P."/>
        </authorList>
    </citation>
    <scope>NUCLEOTIDE SEQUENCE [LARGE SCALE GENOMIC DNA]</scope>
    <source>
        <strain evidence="14 15">DSM 27576</strain>
    </source>
</reference>
<dbReference type="InterPro" id="IPR003476">
    <property type="entry name" value="Glyco_hydro_42"/>
</dbReference>
<organism evidence="14 15">
    <name type="scientific">Microbacterium halimionae</name>
    <dbReference type="NCBI Taxonomy" id="1526413"/>
    <lineage>
        <taxon>Bacteria</taxon>
        <taxon>Bacillati</taxon>
        <taxon>Actinomycetota</taxon>
        <taxon>Actinomycetes</taxon>
        <taxon>Micrococcales</taxon>
        <taxon>Microbacteriaceae</taxon>
        <taxon>Microbacterium</taxon>
    </lineage>
</organism>
<dbReference type="Pfam" id="PF08533">
    <property type="entry name" value="Glyco_hydro_42C"/>
    <property type="match status" value="1"/>
</dbReference>
<evidence type="ECO:0000256" key="6">
    <source>
        <dbReference type="PIRNR" id="PIRNR001084"/>
    </source>
</evidence>
<comment type="catalytic activity">
    <reaction evidence="1 6">
        <text>Hydrolysis of terminal non-reducing beta-D-galactose residues in beta-D-galactosides.</text>
        <dbReference type="EC" id="3.2.1.23"/>
    </reaction>
</comment>
<dbReference type="Pfam" id="PF02449">
    <property type="entry name" value="Glyco_hydro_42"/>
    <property type="match status" value="1"/>
</dbReference>
<gene>
    <name evidence="14" type="ORF">FHX48_002264</name>
</gene>
<evidence type="ECO:0000259" key="12">
    <source>
        <dbReference type="Pfam" id="PF08532"/>
    </source>
</evidence>
<comment type="similarity">
    <text evidence="2 6">Belongs to the glycosyl hydrolase 42 family.</text>
</comment>
<dbReference type="Proteomes" id="UP000526083">
    <property type="component" value="Unassembled WGS sequence"/>
</dbReference>
<sequence>MNTGLSEGAPTRNSLRGVVSGIAFGGDYCPEQWPRSVWEEDIDLMREARVNLVTVGVFSWGELELEDDVWEFGWLDSILGRLHEAGIAVDLATPTASPPIWLHQAHPEILPMDERGTRFHQGGRLQWCPSSPIWRVYATRVARRLAERYASHPAVRMWHVSNEIGGGNRRCYCPESTVHFQRWLAERYGSVAALNETWGTAFWGHRYGSFGQVEVPLDSESGHNPGLLLDFDRFSSDALLDHYRAERDTLRAAGVSAPITTNLMIKPDPAVADYASWAPEVDVIANDHYTVSSDARREQELSFCADRTRGLSKGEPWLLMEHSTGAVNWQVRNRSKGPGEMMRNSIQHIARGADGALFFQWRASRAGGEQFHSGMVPHAGTRTRIWQDVVQLGHALSAIAEVAETRVEPADVAIIVDDVAGWAWQAGGKPLNGFAPWAQGPRWHGLLGQWGIRAEVLPRTAALDDYRLIIIPGVYLVDETLAARIAAAASRGAVVVVTATSGIVDEANAVLLGGYPGRFRELLGVVVEEFFILQDGEEVSLDDGGAAVDWTSSVLIEDAETIVSYADGTLRGRPALTRRAVGEGAAWFVSAEPNEKTLATIVARVVDDSGVEPPFAVVENLECVRRIGADASYLFVINHGAEPAELVVTGRELIAGIDVGPALTITPGGVAVVRERRRSVGFTAFEPPTIQPAEEHGRSVRPRDR</sequence>
<feature type="binding site" evidence="8">
    <location>
        <position position="162"/>
    </location>
    <ligand>
        <name>substrate</name>
    </ligand>
</feature>
<dbReference type="PIRSF" id="PIRSF001084">
    <property type="entry name" value="B-galactosidase"/>
    <property type="match status" value="1"/>
</dbReference>
<feature type="active site" description="Nucleophile" evidence="7">
    <location>
        <position position="321"/>
    </location>
</feature>
<dbReference type="GO" id="GO:0046872">
    <property type="term" value="F:metal ion binding"/>
    <property type="evidence" value="ECO:0007669"/>
    <property type="project" value="UniProtKB-KW"/>
</dbReference>
<feature type="domain" description="Beta-galactosidase C-terminal" evidence="13">
    <location>
        <begin position="621"/>
        <end position="675"/>
    </location>
</feature>
<evidence type="ECO:0000256" key="4">
    <source>
        <dbReference type="ARBA" id="ARBA00022801"/>
    </source>
</evidence>
<accession>A0A7W3PMK3</accession>
<keyword evidence="9" id="KW-0479">Metal-binding</keyword>
<evidence type="ECO:0000259" key="13">
    <source>
        <dbReference type="Pfam" id="PF08533"/>
    </source>
</evidence>
<evidence type="ECO:0000256" key="10">
    <source>
        <dbReference type="SAM" id="MobiDB-lite"/>
    </source>
</evidence>
<dbReference type="RefSeq" id="WP_167045660.1">
    <property type="nucleotide sequence ID" value="NZ_JAAOZB010000001.1"/>
</dbReference>
<dbReference type="InterPro" id="IPR013780">
    <property type="entry name" value="Glyco_hydro_b"/>
</dbReference>
<dbReference type="SUPFAM" id="SSF52317">
    <property type="entry name" value="Class I glutamine amidotransferase-like"/>
    <property type="match status" value="1"/>
</dbReference>
<feature type="active site" description="Proton donor" evidence="7">
    <location>
        <position position="163"/>
    </location>
</feature>
<feature type="binding site" evidence="8">
    <location>
        <position position="329"/>
    </location>
    <ligand>
        <name>substrate</name>
    </ligand>
</feature>
<evidence type="ECO:0000256" key="7">
    <source>
        <dbReference type="PIRSR" id="PIRSR001084-1"/>
    </source>
</evidence>
<evidence type="ECO:0000256" key="5">
    <source>
        <dbReference type="ARBA" id="ARBA00023295"/>
    </source>
</evidence>
<dbReference type="Gene3D" id="3.40.50.880">
    <property type="match status" value="1"/>
</dbReference>
<feature type="binding site" evidence="9">
    <location>
        <position position="128"/>
    </location>
    <ligand>
        <name>Zn(2+)</name>
        <dbReference type="ChEBI" id="CHEBI:29105"/>
    </ligand>
</feature>
<evidence type="ECO:0000256" key="3">
    <source>
        <dbReference type="ARBA" id="ARBA00012756"/>
    </source>
</evidence>
<keyword evidence="4 6" id="KW-0378">Hydrolase</keyword>
<dbReference type="Gene3D" id="2.60.40.1180">
    <property type="entry name" value="Golgi alpha-mannosidase II"/>
    <property type="match status" value="1"/>
</dbReference>
<dbReference type="InterPro" id="IPR029062">
    <property type="entry name" value="Class_I_gatase-like"/>
</dbReference>
<evidence type="ECO:0000259" key="11">
    <source>
        <dbReference type="Pfam" id="PF02449"/>
    </source>
</evidence>
<dbReference type="GO" id="GO:0009341">
    <property type="term" value="C:beta-galactosidase complex"/>
    <property type="evidence" value="ECO:0007669"/>
    <property type="project" value="InterPro"/>
</dbReference>